<evidence type="ECO:0000256" key="1">
    <source>
        <dbReference type="ARBA" id="ARBA00023002"/>
    </source>
</evidence>
<dbReference type="PANTHER" id="PTHR10366">
    <property type="entry name" value="NAD DEPENDENT EPIMERASE/DEHYDRATASE"/>
    <property type="match status" value="1"/>
</dbReference>
<dbReference type="Gene3D" id="3.40.50.720">
    <property type="entry name" value="NAD(P)-binding Rossmann-like Domain"/>
    <property type="match status" value="1"/>
</dbReference>
<name>W9Y0U6_9EURO</name>
<evidence type="ECO:0000256" key="2">
    <source>
        <dbReference type="ARBA" id="ARBA00023445"/>
    </source>
</evidence>
<dbReference type="InterPro" id="IPR036291">
    <property type="entry name" value="NAD(P)-bd_dom_sf"/>
</dbReference>
<dbReference type="PANTHER" id="PTHR10366:SF564">
    <property type="entry name" value="STEROL-4-ALPHA-CARBOXYLATE 3-DEHYDROGENASE, DECARBOXYLATING"/>
    <property type="match status" value="1"/>
</dbReference>
<dbReference type="EMBL" id="AMGY01000003">
    <property type="protein sequence ID" value="EXJ86407.1"/>
    <property type="molecule type" value="Genomic_DNA"/>
</dbReference>
<dbReference type="OrthoDB" id="2735536at2759"/>
<dbReference type="RefSeq" id="XP_007731686.1">
    <property type="nucleotide sequence ID" value="XM_007733496.1"/>
</dbReference>
<evidence type="ECO:0000259" key="3">
    <source>
        <dbReference type="Pfam" id="PF01370"/>
    </source>
</evidence>
<comment type="caution">
    <text evidence="4">The sequence shown here is derived from an EMBL/GenBank/DDBJ whole genome shotgun (WGS) entry which is preliminary data.</text>
</comment>
<evidence type="ECO:0000313" key="5">
    <source>
        <dbReference type="Proteomes" id="UP000019478"/>
    </source>
</evidence>
<dbReference type="Pfam" id="PF01370">
    <property type="entry name" value="Epimerase"/>
    <property type="match status" value="1"/>
</dbReference>
<accession>W9Y0U6</accession>
<sequence>MSTSAPDNDHENRDKVVLVTGINGYIASHIGLQLLQKGYTVRGTSRAAAARENLLAGPFKGFEAQYQHVQVPDIVARGAFDAAVQGVHAIVHTASPVDFSLTTVDEFFGPAVGGNLSILESAKAAAGPQLRSFVVTSSVAAIADKWKQPADHAYTEADWNTTAESVARQTFDAHTAYAASKAAAERAVWDWTQQNSPSFAVAAVHPAVVTGPPVLWPATPDRLNETLLPIWTIWSGGKTMPPPIGGAGYIDVRDVASMHVWAVENPDRSHGQRYMLANGRAPPQAAADLLRNTFPERDIIVGSPGLGYIQDYGFPQGQPTLISSKALDALGLQHFIRFDKSILDTVEAFERQWPGLAKNIKQEQ</sequence>
<dbReference type="GO" id="GO:0016616">
    <property type="term" value="F:oxidoreductase activity, acting on the CH-OH group of donors, NAD or NADP as acceptor"/>
    <property type="evidence" value="ECO:0007669"/>
    <property type="project" value="TreeGrafter"/>
</dbReference>
<organism evidence="4 5">
    <name type="scientific">Capronia epimyces CBS 606.96</name>
    <dbReference type="NCBI Taxonomy" id="1182542"/>
    <lineage>
        <taxon>Eukaryota</taxon>
        <taxon>Fungi</taxon>
        <taxon>Dikarya</taxon>
        <taxon>Ascomycota</taxon>
        <taxon>Pezizomycotina</taxon>
        <taxon>Eurotiomycetes</taxon>
        <taxon>Chaetothyriomycetidae</taxon>
        <taxon>Chaetothyriales</taxon>
        <taxon>Herpotrichiellaceae</taxon>
        <taxon>Capronia</taxon>
    </lineage>
</organism>
<dbReference type="eggNOG" id="KOG1502">
    <property type="taxonomic scope" value="Eukaryota"/>
</dbReference>
<dbReference type="InterPro" id="IPR050425">
    <property type="entry name" value="NAD(P)_dehydrat-like"/>
</dbReference>
<dbReference type="InterPro" id="IPR001509">
    <property type="entry name" value="Epimerase_deHydtase"/>
</dbReference>
<dbReference type="HOGENOM" id="CLU_007383_9_2_1"/>
<evidence type="ECO:0000313" key="4">
    <source>
        <dbReference type="EMBL" id="EXJ86407.1"/>
    </source>
</evidence>
<proteinExistence type="inferred from homology"/>
<gene>
    <name evidence="4" type="ORF">A1O3_03358</name>
</gene>
<dbReference type="AlphaFoldDB" id="W9Y0U6"/>
<dbReference type="SUPFAM" id="SSF51735">
    <property type="entry name" value="NAD(P)-binding Rossmann-fold domains"/>
    <property type="match status" value="1"/>
</dbReference>
<dbReference type="STRING" id="1182542.W9Y0U6"/>
<protein>
    <recommendedName>
        <fullName evidence="3">NAD-dependent epimerase/dehydratase domain-containing protein</fullName>
    </recommendedName>
</protein>
<keyword evidence="5" id="KW-1185">Reference proteome</keyword>
<keyword evidence="1" id="KW-0560">Oxidoreductase</keyword>
<dbReference type="GeneID" id="19167486"/>
<comment type="similarity">
    <text evidence="2">Belongs to the NAD(P)-dependent epimerase/dehydratase family. Dihydroflavonol-4-reductase subfamily.</text>
</comment>
<dbReference type="Proteomes" id="UP000019478">
    <property type="component" value="Unassembled WGS sequence"/>
</dbReference>
<feature type="domain" description="NAD-dependent epimerase/dehydratase" evidence="3">
    <location>
        <begin position="17"/>
        <end position="276"/>
    </location>
</feature>
<reference evidence="4 5" key="1">
    <citation type="submission" date="2013-03" db="EMBL/GenBank/DDBJ databases">
        <title>The Genome Sequence of Capronia epimyces CBS 606.96.</title>
        <authorList>
            <consortium name="The Broad Institute Genomics Platform"/>
            <person name="Cuomo C."/>
            <person name="de Hoog S."/>
            <person name="Gorbushina A."/>
            <person name="Walker B."/>
            <person name="Young S.K."/>
            <person name="Zeng Q."/>
            <person name="Gargeya S."/>
            <person name="Fitzgerald M."/>
            <person name="Haas B."/>
            <person name="Abouelleil A."/>
            <person name="Allen A.W."/>
            <person name="Alvarado L."/>
            <person name="Arachchi H.M."/>
            <person name="Berlin A.M."/>
            <person name="Chapman S.B."/>
            <person name="Gainer-Dewar J."/>
            <person name="Goldberg J."/>
            <person name="Griggs A."/>
            <person name="Gujja S."/>
            <person name="Hansen M."/>
            <person name="Howarth C."/>
            <person name="Imamovic A."/>
            <person name="Ireland A."/>
            <person name="Larimer J."/>
            <person name="McCowan C."/>
            <person name="Murphy C."/>
            <person name="Pearson M."/>
            <person name="Poon T.W."/>
            <person name="Priest M."/>
            <person name="Roberts A."/>
            <person name="Saif S."/>
            <person name="Shea T."/>
            <person name="Sisk P."/>
            <person name="Sykes S."/>
            <person name="Wortman J."/>
            <person name="Nusbaum C."/>
            <person name="Birren B."/>
        </authorList>
    </citation>
    <scope>NUCLEOTIDE SEQUENCE [LARGE SCALE GENOMIC DNA]</scope>
    <source>
        <strain evidence="4 5">CBS 606.96</strain>
    </source>
</reference>